<reference evidence="25" key="2">
    <citation type="submission" date="2025-08" db="UniProtKB">
        <authorList>
            <consortium name="Ensembl"/>
        </authorList>
    </citation>
    <scope>IDENTIFICATION</scope>
    <source>
        <strain evidence="25">Boxer</strain>
    </source>
</reference>
<evidence type="ECO:0000256" key="12">
    <source>
        <dbReference type="ARBA" id="ARBA00023175"/>
    </source>
</evidence>
<comment type="function">
    <text evidence="15">Muscle contraction.</text>
</comment>
<reference evidence="25" key="1">
    <citation type="submission" date="2020-03" db="EMBL/GenBank/DDBJ databases">
        <title>Long-read based genome assembly of a Labrador retriever dog.</title>
        <authorList>
            <person name="Eory L."/>
            <person name="Zhang W."/>
            <person name="Schoenebeck J."/>
        </authorList>
    </citation>
    <scope>NUCLEOTIDE SEQUENCE [LARGE SCALE GENOMIC DNA]</scope>
    <source>
        <strain evidence="25">Labrador retriever</strain>
    </source>
</reference>
<dbReference type="FunFam" id="3.40.850.10:FF:000115">
    <property type="entry name" value="Myosin heavy polypeptide 6"/>
    <property type="match status" value="1"/>
</dbReference>
<keyword evidence="8" id="KW-0067">ATP-binding</keyword>
<dbReference type="Gene3D" id="1.20.58.530">
    <property type="match status" value="1"/>
</dbReference>
<evidence type="ECO:0000256" key="5">
    <source>
        <dbReference type="ARBA" id="ARBA00022490"/>
    </source>
</evidence>
<keyword evidence="6" id="KW-0597">Phosphoprotein</keyword>
<dbReference type="PROSITE" id="PS50096">
    <property type="entry name" value="IQ"/>
    <property type="match status" value="1"/>
</dbReference>
<evidence type="ECO:0000313" key="26">
    <source>
        <dbReference type="Proteomes" id="UP000805418"/>
    </source>
</evidence>
<dbReference type="GO" id="GO:0003774">
    <property type="term" value="F:cytoskeletal motor activity"/>
    <property type="evidence" value="ECO:0007669"/>
    <property type="project" value="InterPro"/>
</dbReference>
<keyword evidence="10 21" id="KW-0175">Coiled coil</keyword>
<comment type="subcellular location">
    <subcellularLocation>
        <location evidence="1">Cytoplasm</location>
        <location evidence="1">Myofibril</location>
    </subcellularLocation>
</comment>
<dbReference type="FunFam" id="2.30.30.360:FF:000001">
    <property type="entry name" value="Myosin heavy chain"/>
    <property type="match status" value="1"/>
</dbReference>
<keyword evidence="14 20" id="KW-0009">Actin-binding</keyword>
<dbReference type="Gene3D" id="1.10.10.820">
    <property type="match status" value="1"/>
</dbReference>
<accession>A0A8I3MNE6</accession>
<evidence type="ECO:0000256" key="11">
    <source>
        <dbReference type="ARBA" id="ARBA00023123"/>
    </source>
</evidence>
<dbReference type="PROSITE" id="PS51456">
    <property type="entry name" value="MYOSIN_MOTOR"/>
    <property type="match status" value="1"/>
</dbReference>
<feature type="region of interest" description="Disordered" evidence="22">
    <location>
        <begin position="1878"/>
        <end position="1912"/>
    </location>
</feature>
<evidence type="ECO:0000256" key="1">
    <source>
        <dbReference type="ARBA" id="ARBA00004657"/>
    </source>
</evidence>
<keyword evidence="9" id="KW-0112">Calmodulin-binding</keyword>
<dbReference type="FunFam" id="1.20.5.340:FF:000006">
    <property type="entry name" value="Myosin heavy chain"/>
    <property type="match status" value="1"/>
</dbReference>
<feature type="region of interest" description="Actin-binding" evidence="20">
    <location>
        <begin position="638"/>
        <end position="660"/>
    </location>
</feature>
<dbReference type="PANTHER" id="PTHR45615:SF69">
    <property type="entry name" value="MYOSIN-6"/>
    <property type="match status" value="1"/>
</dbReference>
<keyword evidence="7" id="KW-0547">Nucleotide-binding</keyword>
<dbReference type="PROSITE" id="PS51844">
    <property type="entry name" value="SH3_LIKE"/>
    <property type="match status" value="1"/>
</dbReference>
<evidence type="ECO:0000256" key="2">
    <source>
        <dbReference type="ARBA" id="ARBA00008314"/>
    </source>
</evidence>
<evidence type="ECO:0000313" key="25">
    <source>
        <dbReference type="Ensembl" id="ENSCAFP00845005522.1"/>
    </source>
</evidence>
<dbReference type="SUPFAM" id="SSF90257">
    <property type="entry name" value="Myosin rod fragments"/>
    <property type="match status" value="6"/>
</dbReference>
<dbReference type="SUPFAM" id="SSF57997">
    <property type="entry name" value="Tropomyosin"/>
    <property type="match status" value="1"/>
</dbReference>
<dbReference type="Gene3D" id="1.20.120.720">
    <property type="entry name" value="Myosin VI head, motor domain, U50 subdomain"/>
    <property type="match status" value="1"/>
</dbReference>
<dbReference type="FunFam" id="1.20.5.370:FF:000001">
    <property type="entry name" value="Myosin heavy chain"/>
    <property type="match status" value="1"/>
</dbReference>
<dbReference type="FunFam" id="1.10.10.820:FF:000001">
    <property type="entry name" value="Myosin heavy chain"/>
    <property type="match status" value="1"/>
</dbReference>
<dbReference type="SUPFAM" id="SSF52540">
    <property type="entry name" value="P-loop containing nucleoside triphosphate hydrolases"/>
    <property type="match status" value="1"/>
</dbReference>
<dbReference type="GO" id="GO:0030016">
    <property type="term" value="C:myofibril"/>
    <property type="evidence" value="ECO:0007669"/>
    <property type="project" value="UniProtKB-SubCell"/>
</dbReference>
<evidence type="ECO:0000256" key="19">
    <source>
        <dbReference type="ARBA" id="ARBA00041439"/>
    </source>
</evidence>
<evidence type="ECO:0000256" key="6">
    <source>
        <dbReference type="ARBA" id="ARBA00022553"/>
    </source>
</evidence>
<evidence type="ECO:0000256" key="10">
    <source>
        <dbReference type="ARBA" id="ARBA00023054"/>
    </source>
</evidence>
<dbReference type="InterPro" id="IPR004009">
    <property type="entry name" value="SH3_Myosin"/>
</dbReference>
<dbReference type="Ensembl" id="ENSCAFT00845006931.1">
    <property type="protein sequence ID" value="ENSCAFP00845005522.1"/>
    <property type="gene ID" value="ENSCAFG00845003780.1"/>
</dbReference>
<evidence type="ECO:0000259" key="23">
    <source>
        <dbReference type="PROSITE" id="PS51456"/>
    </source>
</evidence>
<evidence type="ECO:0000256" key="13">
    <source>
        <dbReference type="ARBA" id="ARBA00023179"/>
    </source>
</evidence>
<dbReference type="InterPro" id="IPR002928">
    <property type="entry name" value="Myosin_tail"/>
</dbReference>
<dbReference type="FunFam" id="1.20.5.370:FF:000003">
    <property type="entry name" value="Myosin heavy chain"/>
    <property type="match status" value="1"/>
</dbReference>
<dbReference type="GO" id="GO:0003012">
    <property type="term" value="P:muscle system process"/>
    <property type="evidence" value="ECO:0007669"/>
    <property type="project" value="UniProtKB-ARBA"/>
</dbReference>
<dbReference type="Gene3D" id="2.30.30.360">
    <property type="entry name" value="Myosin S1 fragment, N-terminal"/>
    <property type="match status" value="1"/>
</dbReference>
<dbReference type="FunFam" id="1.20.5.370:FF:000007">
    <property type="entry name" value="Myosin heavy chain"/>
    <property type="match status" value="1"/>
</dbReference>
<evidence type="ECO:0000256" key="15">
    <source>
        <dbReference type="ARBA" id="ARBA00037488"/>
    </source>
</evidence>
<sequence length="1912" mass="220536">MTDAQMADFGAAAQYLRKSEKERLEAQTRPFDIRTECFVPDDKEEFVKAKILSREGGKVTAETENGKTVTVKEDQVLQQNPPKFDKIEDMAMLTFLHEPAVLFNLKERYAAWMIYTYSGLFCVTVNPYKWLPVYNAEVVAAYRGKKRSEAPPHIFSISDNAYQYMLTESGAGKTVNTKRVIQYFASIAAIGDRGKKDNANGTLEDQIIQANPALEAFGNAKTVRNDNSSRFGKFIRIHFGATGKLASADIETYLLEKSRVIFQLKAERNYHIFYQILSNKKPELLDMLLVTNNPYDYAFVSQGEVSVASIDDSEELMATDSAFDVLGFTSEEKAGVYKLTGAIMHYGNMKFKQKQREEQAEPDGTEDADKSAYLMGLNSADLLKGLCHPRVKVGNEYVTKGQSVQQVYYSIGALAKAVYEKMFNWMVTRINATLETKQPRQYFIGVLDIAGFEIFDFNSFEQLCINFTNEKLQQFFNHHMFVLEQEEYKKEGIEWEFIDFGMDLQACIDLIEKPMGIMSILEEECMFPKATDMTFKAKLYDNHLGKSNNFQKPRNIKGKQEAHFSLIHYAGTVDYNILGWLEKNKDPLNETVVALYQKSSLKLMATLFSSYASADVGKGGKKKGSSFQTVSALHRENLNKLMTNLRTTHPHFVRCIIPNERKAPGVMDNPLVMHQLRCNGVLEGIRICRKGFPNRILYGDFRQRYRILNPTAIPEGQFIDSRKGAEKLLGSLDIDHNQYKFGHTKVFFKAGLLGLLEEMRDERLSRIITRIQAQARGQLMRIEFKKIVERRDALLVIQWNIRAFMGVKNWPWMKLYFKIKPLLKSAETEKEMATMKEEFARIKEALEKSEARRKELEEKMVSLLQEKNDLQLQVQAEQDNLNDAEERCDQLIKNKIQLEAKVKEMTERLEDEEEMNAELTAKKRKLEDECSELKKDIDDLELTLAKVEKEKHATENKVKNLTEEMAGLDEIIAKLTKEKKALQEAHQQALDDLQAEEDKVNTLTKSKVKLEQQVDDLEGSLEQEKKVRMDLERAKRKLEGDLKLTQESIMDLENDKLQLEEKLKKKEFDINQQNSKIEDEQALALQLQKKLKENQARIEELEEELEAERTARAKVEKLRSDLSRELEEISERLEEAGGATSVQIEMNKKREAEFQKMRRDLEEATLQHEATAAALRKKHADSVAELGEQIDNLQRVKQKLEKEKSEFKLELDDVTSNMEQIIKAKANLEKMSRTLEDQANEYRAKLEETQRSLNDLATQRAKLQTENGELSRQLDEKEALISQLTRGKLTYTQQLEDLKRQLEEEVKAKNALAHALQSARHDCDLLREQYEEETEAKADLQRVLSKANSEVAQWRTKYETDAIQRTEELEEAKKKLAQRLQDAEEAVEAVNAKCSSLEKTKHRLQNEIEDLMVDVERSNAAAAALDKKQRNFDKILAEWKQKYEESQSELDTELFKLKNAYEESLEHLETFKRENKNLQEEISDLTEQLGEGGKNAHELEKVRKQLEAEKLELQSALEEAEASLEHEEGKILRAQLEFNQIKAEIERKLAEKDEEMEQAKRNHLRVVDSLQTSLDAETRSRNEALRVKKKMEGDLNEMEIQLSHANRMAAEAQKQVKGLQSLLKDTQIQLDDAVRANDDLKENIAIVERRNNLLQAELEELRAMVEQTERSRKLAEQELIETSERVQLLHSQNTSLINQKKKMESDLTQLQSEVEEAVQECRNAEEKAKKAITDAAMMAEELKKEQDTSAHLERMKKNMEQTIKDLQHRLDEAEQIALKGGKKQLQKLEARVRELENELEAEQKRNAESVKGMRKSERRIKELTYQTEEDKKNLLRLQDLVDKLQLKVKAYKRQAEEAEEQANTNLSKFRKVQHELDEAEERADIAESQVNKLRAKSRDIGTKPHSLNEKGS</sequence>
<dbReference type="FunFam" id="1.20.5.4820:FF:000001">
    <property type="entry name" value="Myosin heavy chain"/>
    <property type="match status" value="1"/>
</dbReference>
<dbReference type="FunFam" id="1.20.5.370:FF:000008">
    <property type="entry name" value="Myosin heavy chain"/>
    <property type="match status" value="1"/>
</dbReference>
<dbReference type="Pfam" id="PF02736">
    <property type="entry name" value="Myosin_N"/>
    <property type="match status" value="1"/>
</dbReference>
<comment type="similarity">
    <text evidence="2 20">Belongs to the TRAFAC class myosin-kinesin ATPase superfamily. Myosin family.</text>
</comment>
<feature type="domain" description="Myosin N-terminal SH3-like" evidence="24">
    <location>
        <begin position="32"/>
        <end position="81"/>
    </location>
</feature>
<keyword evidence="13" id="KW-0514">Muscle protein</keyword>
<dbReference type="FunFam" id="1.20.5.340:FF:000002">
    <property type="entry name" value="Myosin heavy chain"/>
    <property type="match status" value="1"/>
</dbReference>
<evidence type="ECO:0000256" key="17">
    <source>
        <dbReference type="ARBA" id="ARBA00039814"/>
    </source>
</evidence>
<evidence type="ECO:0000256" key="7">
    <source>
        <dbReference type="ARBA" id="ARBA00022741"/>
    </source>
</evidence>
<keyword evidence="5" id="KW-0963">Cytoplasm</keyword>
<evidence type="ECO:0000256" key="14">
    <source>
        <dbReference type="ARBA" id="ARBA00023203"/>
    </source>
</evidence>
<keyword evidence="26" id="KW-1185">Reference proteome</keyword>
<dbReference type="GO" id="GO:0005524">
    <property type="term" value="F:ATP binding"/>
    <property type="evidence" value="ECO:0007669"/>
    <property type="project" value="UniProtKB-KW"/>
</dbReference>
<dbReference type="PANTHER" id="PTHR45615">
    <property type="entry name" value="MYOSIN HEAVY CHAIN, NON-MUSCLE"/>
    <property type="match status" value="1"/>
</dbReference>
<dbReference type="GO" id="GO:0016459">
    <property type="term" value="C:myosin complex"/>
    <property type="evidence" value="ECO:0007669"/>
    <property type="project" value="UniProtKB-KW"/>
</dbReference>
<dbReference type="FunFam" id="1.20.5.340:FF:000004">
    <property type="entry name" value="Myosin heavy chain"/>
    <property type="match status" value="1"/>
</dbReference>
<organism evidence="25 26">
    <name type="scientific">Canis lupus familiaris</name>
    <name type="common">Dog</name>
    <name type="synonym">Canis familiaris</name>
    <dbReference type="NCBI Taxonomy" id="9615"/>
    <lineage>
        <taxon>Eukaryota</taxon>
        <taxon>Metazoa</taxon>
        <taxon>Chordata</taxon>
        <taxon>Craniata</taxon>
        <taxon>Vertebrata</taxon>
        <taxon>Euteleostomi</taxon>
        <taxon>Mammalia</taxon>
        <taxon>Eutheria</taxon>
        <taxon>Laurasiatheria</taxon>
        <taxon>Carnivora</taxon>
        <taxon>Caniformia</taxon>
        <taxon>Canidae</taxon>
        <taxon>Canis</taxon>
    </lineage>
</organism>
<dbReference type="FunFam" id="1.20.5.340:FF:000003">
    <property type="entry name" value="Myosin heavy chain"/>
    <property type="match status" value="1"/>
</dbReference>
<evidence type="ECO:0000256" key="18">
    <source>
        <dbReference type="ARBA" id="ARBA00041383"/>
    </source>
</evidence>
<dbReference type="InterPro" id="IPR014751">
    <property type="entry name" value="XRCC4-like_C"/>
</dbReference>
<gene>
    <name evidence="25" type="primary">MYH7</name>
</gene>
<dbReference type="FunFam" id="1.20.58.530:FF:000001">
    <property type="entry name" value="Myosin heavy chain"/>
    <property type="match status" value="1"/>
</dbReference>
<dbReference type="InterPro" id="IPR008989">
    <property type="entry name" value="Myosin_S1_N"/>
</dbReference>
<evidence type="ECO:0000256" key="16">
    <source>
        <dbReference type="ARBA" id="ARBA00038612"/>
    </source>
</evidence>
<dbReference type="GO" id="GO:0051015">
    <property type="term" value="F:actin filament binding"/>
    <property type="evidence" value="ECO:0007669"/>
    <property type="project" value="InterPro"/>
</dbReference>
<dbReference type="FunFam" id="3.40.850.10:FF:000101">
    <property type="entry name" value="Slow myosin heavy chain 2"/>
    <property type="match status" value="1"/>
</dbReference>
<evidence type="ECO:0000256" key="8">
    <source>
        <dbReference type="ARBA" id="ARBA00022840"/>
    </source>
</evidence>
<dbReference type="Gene3D" id="6.10.250.2420">
    <property type="match status" value="1"/>
</dbReference>
<keyword evidence="3" id="KW-0787">Thick filament</keyword>
<dbReference type="PRINTS" id="PR00193">
    <property type="entry name" value="MYOSINHEAVY"/>
</dbReference>
<dbReference type="Gene3D" id="1.20.5.370">
    <property type="match status" value="4"/>
</dbReference>
<reference evidence="25" key="3">
    <citation type="submission" date="2025-09" db="UniProtKB">
        <authorList>
            <consortium name="Ensembl"/>
        </authorList>
    </citation>
    <scope>IDENTIFICATION</scope>
    <source>
        <strain evidence="25">Boxer</strain>
    </source>
</reference>
<dbReference type="Gene3D" id="3.40.850.10">
    <property type="entry name" value="Kinesin motor domain"/>
    <property type="match status" value="1"/>
</dbReference>
<evidence type="ECO:0000256" key="3">
    <source>
        <dbReference type="ARBA" id="ARBA00022433"/>
    </source>
</evidence>
<dbReference type="CDD" id="cd01377">
    <property type="entry name" value="MYSc_class_II"/>
    <property type="match status" value="1"/>
</dbReference>
<evidence type="ECO:0000256" key="9">
    <source>
        <dbReference type="ARBA" id="ARBA00022860"/>
    </source>
</evidence>
<dbReference type="FunFam" id="1.20.5.370:FF:000002">
    <property type="entry name" value="Myosin heavy chain"/>
    <property type="match status" value="1"/>
</dbReference>
<evidence type="ECO:0000256" key="22">
    <source>
        <dbReference type="SAM" id="MobiDB-lite"/>
    </source>
</evidence>
<dbReference type="Pfam" id="PF00063">
    <property type="entry name" value="Myosin_head"/>
    <property type="match status" value="1"/>
</dbReference>
<keyword evidence="12" id="KW-0505">Motor protein</keyword>
<dbReference type="GeneTree" id="ENSGT00940000159432"/>
<dbReference type="FunFam" id="1.20.5.340:FF:000013">
    <property type="entry name" value="Myosin heavy chain"/>
    <property type="match status" value="1"/>
</dbReference>
<dbReference type="InterPro" id="IPR027417">
    <property type="entry name" value="P-loop_NTPase"/>
</dbReference>
<evidence type="ECO:0000259" key="24">
    <source>
        <dbReference type="PROSITE" id="PS51844"/>
    </source>
</evidence>
<dbReference type="Pfam" id="PF01576">
    <property type="entry name" value="Myosin_tail_1"/>
    <property type="match status" value="1"/>
</dbReference>
<evidence type="ECO:0000256" key="21">
    <source>
        <dbReference type="SAM" id="Coils"/>
    </source>
</evidence>
<feature type="domain" description="Myosin motor" evidence="23">
    <location>
        <begin position="85"/>
        <end position="761"/>
    </location>
</feature>
<dbReference type="SMART" id="SM00242">
    <property type="entry name" value="MYSc"/>
    <property type="match status" value="1"/>
</dbReference>
<keyword evidence="11 20" id="KW-0518">Myosin</keyword>
<dbReference type="Gene3D" id="1.20.5.340">
    <property type="match status" value="5"/>
</dbReference>
<dbReference type="Proteomes" id="UP000805418">
    <property type="component" value="Chromosome 8"/>
</dbReference>
<comment type="subunit">
    <text evidence="16">Muscle myosin is a hexameric protein that consists of 2 heavy chain subunits (MHC), 2 alkali light chain subunits (MLC) and 2 regulatory light chain subunits (MLC-2).</text>
</comment>
<dbReference type="InterPro" id="IPR036961">
    <property type="entry name" value="Kinesin_motor_dom_sf"/>
</dbReference>
<evidence type="ECO:0000256" key="20">
    <source>
        <dbReference type="PROSITE-ProRule" id="PRU00782"/>
    </source>
</evidence>
<dbReference type="GO" id="GO:0005516">
    <property type="term" value="F:calmodulin binding"/>
    <property type="evidence" value="ECO:0007669"/>
    <property type="project" value="UniProtKB-KW"/>
</dbReference>
<feature type="compositionally biased region" description="Basic and acidic residues" evidence="22">
    <location>
        <begin position="1896"/>
        <end position="1912"/>
    </location>
</feature>
<proteinExistence type="inferred from homology"/>
<name>A0A8I3MNE6_CANLF</name>
<protein>
    <recommendedName>
        <fullName evidence="17">Myosin-6</fullName>
    </recommendedName>
    <alternativeName>
        <fullName evidence="19">Myosin heavy chain 6</fullName>
    </alternativeName>
    <alternativeName>
        <fullName evidence="18">Myosin heavy chain, cardiac muscle alpha isoform</fullName>
    </alternativeName>
</protein>
<dbReference type="OrthoDB" id="312459at2759"/>
<feature type="coiled-coil region" evidence="21">
    <location>
        <begin position="825"/>
        <end position="1421"/>
    </location>
</feature>
<dbReference type="Gene3D" id="1.20.5.4820">
    <property type="match status" value="1"/>
</dbReference>
<dbReference type="GO" id="GO:0032982">
    <property type="term" value="C:myosin filament"/>
    <property type="evidence" value="ECO:0007669"/>
    <property type="project" value="UniProtKB-KW"/>
</dbReference>
<evidence type="ECO:0000256" key="4">
    <source>
        <dbReference type="ARBA" id="ARBA00022481"/>
    </source>
</evidence>
<dbReference type="InterPro" id="IPR001609">
    <property type="entry name" value="Myosin_head_motor_dom-like"/>
</dbReference>
<comment type="caution">
    <text evidence="20">Lacks conserved residue(s) required for the propagation of feature annotation.</text>
</comment>
<keyword evidence="4" id="KW-0488">Methylation</keyword>
<dbReference type="FunFam" id="1.20.120.720:FF:000001">
    <property type="entry name" value="Myosin heavy chain, muscle"/>
    <property type="match status" value="1"/>
</dbReference>